<dbReference type="AlphaFoldDB" id="A0A4R4UH39"/>
<comment type="caution">
    <text evidence="2">The sequence shown here is derived from an EMBL/GenBank/DDBJ whole genome shotgun (WGS) entry which is preliminary data.</text>
</comment>
<keyword evidence="3" id="KW-1185">Reference proteome</keyword>
<dbReference type="Proteomes" id="UP000295258">
    <property type="component" value="Unassembled WGS sequence"/>
</dbReference>
<feature type="region of interest" description="Disordered" evidence="1">
    <location>
        <begin position="19"/>
        <end position="71"/>
    </location>
</feature>
<evidence type="ECO:0000313" key="3">
    <source>
        <dbReference type="Proteomes" id="UP000295258"/>
    </source>
</evidence>
<evidence type="ECO:0000313" key="2">
    <source>
        <dbReference type="EMBL" id="TDC90800.1"/>
    </source>
</evidence>
<gene>
    <name evidence="2" type="ORF">E1292_43210</name>
</gene>
<organism evidence="2 3">
    <name type="scientific">Nonomuraea deserti</name>
    <dbReference type="NCBI Taxonomy" id="1848322"/>
    <lineage>
        <taxon>Bacteria</taxon>
        <taxon>Bacillati</taxon>
        <taxon>Actinomycetota</taxon>
        <taxon>Actinomycetes</taxon>
        <taxon>Streptosporangiales</taxon>
        <taxon>Streptosporangiaceae</taxon>
        <taxon>Nonomuraea</taxon>
    </lineage>
</organism>
<proteinExistence type="predicted"/>
<dbReference type="EMBL" id="SMKO01000214">
    <property type="protein sequence ID" value="TDC90800.1"/>
    <property type="molecule type" value="Genomic_DNA"/>
</dbReference>
<evidence type="ECO:0000256" key="1">
    <source>
        <dbReference type="SAM" id="MobiDB-lite"/>
    </source>
</evidence>
<accession>A0A4R4UH39</accession>
<sequence>MRPSGAGKRAQVERWAETARGADFEGVPASVRPVQASAHGHRRSDGQGALRAAPRGRRHVVRPVGDDRPDE</sequence>
<reference evidence="2 3" key="1">
    <citation type="submission" date="2019-03" db="EMBL/GenBank/DDBJ databases">
        <title>Draft genome sequences of novel Actinobacteria.</title>
        <authorList>
            <person name="Sahin N."/>
            <person name="Ay H."/>
            <person name="Saygin H."/>
        </authorList>
    </citation>
    <scope>NUCLEOTIDE SEQUENCE [LARGE SCALE GENOMIC DNA]</scope>
    <source>
        <strain evidence="2 3">KC310</strain>
    </source>
</reference>
<name>A0A4R4UH39_9ACTN</name>
<protein>
    <submittedName>
        <fullName evidence="2">Uncharacterized protein</fullName>
    </submittedName>
</protein>